<name>A0AAQ0HJX1_PARVE</name>
<feature type="region of interest" description="Disordered" evidence="1">
    <location>
        <begin position="67"/>
        <end position="88"/>
    </location>
</feature>
<accession>A0AAQ0HJX1</accession>
<dbReference type="EMBL" id="QUMX01000013">
    <property type="protein sequence ID" value="REG46879.1"/>
    <property type="molecule type" value="Genomic_DNA"/>
</dbReference>
<dbReference type="RefSeq" id="WP_036758141.1">
    <property type="nucleotide sequence ID" value="NZ_CP035284.1"/>
</dbReference>
<dbReference type="AlphaFoldDB" id="A0AAQ0HJX1"/>
<dbReference type="Proteomes" id="UP000256794">
    <property type="component" value="Unassembled WGS sequence"/>
</dbReference>
<evidence type="ECO:0000313" key="3">
    <source>
        <dbReference type="Proteomes" id="UP000256794"/>
    </source>
</evidence>
<proteinExistence type="predicted"/>
<evidence type="ECO:0000256" key="1">
    <source>
        <dbReference type="SAM" id="MobiDB-lite"/>
    </source>
</evidence>
<sequence length="88" mass="9572">MAEVERGAWAGQLLRQPLDGCVILAGLAEDVAALDFFGIPLRLASGEVEERIFAILARHDGDTMLADRGLAAEPRKSDRTDAKEPRQI</sequence>
<reference evidence="2 3" key="1">
    <citation type="submission" date="2018-08" db="EMBL/GenBank/DDBJ databases">
        <title>Genomic Encyclopedia of Archaeal and Bacterial Type Strains, Phase II (KMG-II): from individual species to whole genera.</title>
        <authorList>
            <person name="Goeker M."/>
        </authorList>
    </citation>
    <scope>NUCLEOTIDE SEQUENCE [LARGE SCALE GENOMIC DNA]</scope>
    <source>
        <strain evidence="2 3">DSM 582</strain>
    </source>
</reference>
<feature type="compositionally biased region" description="Basic and acidic residues" evidence="1">
    <location>
        <begin position="73"/>
        <end position="88"/>
    </location>
</feature>
<protein>
    <submittedName>
        <fullName evidence="2">Uncharacterized protein</fullName>
    </submittedName>
</protein>
<gene>
    <name evidence="2" type="ORF">ATH84_10136</name>
</gene>
<comment type="caution">
    <text evidence="2">The sequence shown here is derived from an EMBL/GenBank/DDBJ whole genome shotgun (WGS) entry which is preliminary data.</text>
</comment>
<organism evidence="2 3">
    <name type="scientific">Paracoccus versutus</name>
    <name type="common">Thiobacillus versutus</name>
    <dbReference type="NCBI Taxonomy" id="34007"/>
    <lineage>
        <taxon>Bacteria</taxon>
        <taxon>Pseudomonadati</taxon>
        <taxon>Pseudomonadota</taxon>
        <taxon>Alphaproteobacteria</taxon>
        <taxon>Rhodobacterales</taxon>
        <taxon>Paracoccaceae</taxon>
        <taxon>Paracoccus</taxon>
    </lineage>
</organism>
<evidence type="ECO:0000313" key="2">
    <source>
        <dbReference type="EMBL" id="REG46879.1"/>
    </source>
</evidence>
<keyword evidence="3" id="KW-1185">Reference proteome</keyword>